<feature type="domain" description="HTH bat-type" evidence="3">
    <location>
        <begin position="160"/>
        <end position="210"/>
    </location>
</feature>
<dbReference type="AlphaFoldDB" id="A0A1G9WFM9"/>
<accession>A0A1G9WFM9</accession>
<dbReference type="OrthoDB" id="156233at2157"/>
<dbReference type="Pfam" id="PF04967">
    <property type="entry name" value="HTH_10"/>
    <property type="match status" value="1"/>
</dbReference>
<name>A0A1G9WFM9_9EURY</name>
<dbReference type="STRING" id="660521.SAMN04487949_2733"/>
<evidence type="ECO:0000256" key="1">
    <source>
        <dbReference type="ARBA" id="ARBA00023015"/>
    </source>
</evidence>
<dbReference type="EMBL" id="FNHL01000003">
    <property type="protein sequence ID" value="SDM83073.1"/>
    <property type="molecule type" value="Genomic_DNA"/>
</dbReference>
<evidence type="ECO:0000313" key="5">
    <source>
        <dbReference type="Proteomes" id="UP000199451"/>
    </source>
</evidence>
<evidence type="ECO:0000259" key="3">
    <source>
        <dbReference type="Pfam" id="PF04967"/>
    </source>
</evidence>
<gene>
    <name evidence="4" type="ORF">SAMN04487949_2733</name>
</gene>
<evidence type="ECO:0000313" key="4">
    <source>
        <dbReference type="EMBL" id="SDM83073.1"/>
    </source>
</evidence>
<dbReference type="InterPro" id="IPR007050">
    <property type="entry name" value="HTH_bacterioopsin"/>
</dbReference>
<keyword evidence="2" id="KW-0804">Transcription</keyword>
<protein>
    <submittedName>
        <fullName evidence="4">Predicted DNA binding protein, contains HTH domain</fullName>
    </submittedName>
</protein>
<dbReference type="Proteomes" id="UP000199451">
    <property type="component" value="Unassembled WGS sequence"/>
</dbReference>
<dbReference type="RefSeq" id="WP_089698252.1">
    <property type="nucleotide sequence ID" value="NZ_FNHL01000003.1"/>
</dbReference>
<evidence type="ECO:0000256" key="2">
    <source>
        <dbReference type="ARBA" id="ARBA00023163"/>
    </source>
</evidence>
<reference evidence="5" key="1">
    <citation type="submission" date="2016-10" db="EMBL/GenBank/DDBJ databases">
        <authorList>
            <person name="Varghese N."/>
            <person name="Submissions S."/>
        </authorList>
    </citation>
    <scope>NUCLEOTIDE SEQUENCE [LARGE SCALE GENOMIC DNA]</scope>
    <source>
        <strain evidence="5">CGMCC 1.10119</strain>
    </source>
</reference>
<proteinExistence type="predicted"/>
<dbReference type="PANTHER" id="PTHR34236:SF1">
    <property type="entry name" value="DIMETHYL SULFOXIDE REDUCTASE TRANSCRIPTIONAL ACTIVATOR"/>
    <property type="match status" value="1"/>
</dbReference>
<dbReference type="PANTHER" id="PTHR34236">
    <property type="entry name" value="DIMETHYL SULFOXIDE REDUCTASE TRANSCRIPTIONAL ACTIVATOR"/>
    <property type="match status" value="1"/>
</dbReference>
<keyword evidence="1" id="KW-0805">Transcription regulation</keyword>
<sequence length="215" mass="23335">MIDECLVVEFRVTGDDCPLAAASKAAGVTIESQPPQLRDDGNALLRFGAPESDALASVLDKDARIRYLHRSSGEDRPDRDEYRCLSKQPCVVHELTDAGFMAETLTYRDGEERYTGAVVGYDVLQGVLEAAGATVGVTLERIYPLGPEGETSTTGRWDVTGAQEAAIRTALRMGYFAVPKQVTATEVGEELGISKSAFLERLRRGQKGLFSQIFG</sequence>
<keyword evidence="5" id="KW-1185">Reference proteome</keyword>
<organism evidence="4 5">
    <name type="scientific">Halogranum gelatinilyticum</name>
    <dbReference type="NCBI Taxonomy" id="660521"/>
    <lineage>
        <taxon>Archaea</taxon>
        <taxon>Methanobacteriati</taxon>
        <taxon>Methanobacteriota</taxon>
        <taxon>Stenosarchaea group</taxon>
        <taxon>Halobacteria</taxon>
        <taxon>Halobacteriales</taxon>
        <taxon>Haloferacaceae</taxon>
    </lineage>
</organism>